<dbReference type="Pfam" id="PF00672">
    <property type="entry name" value="HAMP"/>
    <property type="match status" value="1"/>
</dbReference>
<evidence type="ECO:0000256" key="11">
    <source>
        <dbReference type="SAM" id="Coils"/>
    </source>
</evidence>
<evidence type="ECO:0000256" key="8">
    <source>
        <dbReference type="ARBA" id="ARBA00022989"/>
    </source>
</evidence>
<dbReference type="InterPro" id="IPR003661">
    <property type="entry name" value="HisK_dim/P_dom"/>
</dbReference>
<dbReference type="InterPro" id="IPR050428">
    <property type="entry name" value="TCS_sensor_his_kinase"/>
</dbReference>
<evidence type="ECO:0000256" key="12">
    <source>
        <dbReference type="SAM" id="MobiDB-lite"/>
    </source>
</evidence>
<evidence type="ECO:0000256" key="2">
    <source>
        <dbReference type="ARBA" id="ARBA00004236"/>
    </source>
</evidence>
<evidence type="ECO:0000259" key="14">
    <source>
        <dbReference type="PROSITE" id="PS50109"/>
    </source>
</evidence>
<keyword evidence="17" id="KW-1185">Reference proteome</keyword>
<comment type="subcellular location">
    <subcellularLocation>
        <location evidence="2">Cell membrane</location>
    </subcellularLocation>
</comment>
<proteinExistence type="predicted"/>
<evidence type="ECO:0000313" key="17">
    <source>
        <dbReference type="Proteomes" id="UP000677016"/>
    </source>
</evidence>
<dbReference type="PRINTS" id="PR00344">
    <property type="entry name" value="BCTRLSENSOR"/>
</dbReference>
<dbReference type="SUPFAM" id="SSF158472">
    <property type="entry name" value="HAMP domain-like"/>
    <property type="match status" value="1"/>
</dbReference>
<reference evidence="16" key="1">
    <citation type="submission" date="2021-04" db="EMBL/GenBank/DDBJ databases">
        <title>Phycicoccus avicenniae sp. nov., a novel endophytic actinomycetes isolated from branch of Avicennia mariana.</title>
        <authorList>
            <person name="Tuo L."/>
        </authorList>
    </citation>
    <scope>NUCLEOTIDE SEQUENCE</scope>
    <source>
        <strain evidence="16">BSK3Z-2</strain>
    </source>
</reference>
<comment type="catalytic activity">
    <reaction evidence="1">
        <text>ATP + protein L-histidine = ADP + protein N-phospho-L-histidine.</text>
        <dbReference type="EC" id="2.7.13.3"/>
    </reaction>
</comment>
<keyword evidence="7 16" id="KW-0418">Kinase</keyword>
<organism evidence="16 17">
    <name type="scientific">Phycicoccus avicenniae</name>
    <dbReference type="NCBI Taxonomy" id="2828860"/>
    <lineage>
        <taxon>Bacteria</taxon>
        <taxon>Bacillati</taxon>
        <taxon>Actinomycetota</taxon>
        <taxon>Actinomycetes</taxon>
        <taxon>Micrococcales</taxon>
        <taxon>Intrasporangiaceae</taxon>
        <taxon>Phycicoccus</taxon>
    </lineage>
</organism>
<keyword evidence="9" id="KW-0902">Two-component regulatory system</keyword>
<keyword evidence="4" id="KW-0597">Phosphoprotein</keyword>
<dbReference type="PANTHER" id="PTHR45436:SF5">
    <property type="entry name" value="SENSOR HISTIDINE KINASE TRCS"/>
    <property type="match status" value="1"/>
</dbReference>
<dbReference type="PROSITE" id="PS50109">
    <property type="entry name" value="HIS_KIN"/>
    <property type="match status" value="1"/>
</dbReference>
<dbReference type="InterPro" id="IPR036097">
    <property type="entry name" value="HisK_dim/P_sf"/>
</dbReference>
<protein>
    <recommendedName>
        <fullName evidence="3">histidine kinase</fullName>
        <ecNumber evidence="3">2.7.13.3</ecNumber>
    </recommendedName>
</protein>
<feature type="coiled-coil region" evidence="11">
    <location>
        <begin position="268"/>
        <end position="295"/>
    </location>
</feature>
<dbReference type="InterPro" id="IPR036890">
    <property type="entry name" value="HATPase_C_sf"/>
</dbReference>
<dbReference type="InterPro" id="IPR003594">
    <property type="entry name" value="HATPase_dom"/>
</dbReference>
<dbReference type="CDD" id="cd00075">
    <property type="entry name" value="HATPase"/>
    <property type="match status" value="1"/>
</dbReference>
<feature type="region of interest" description="Disordered" evidence="12">
    <location>
        <begin position="434"/>
        <end position="469"/>
    </location>
</feature>
<evidence type="ECO:0000256" key="4">
    <source>
        <dbReference type="ARBA" id="ARBA00022553"/>
    </source>
</evidence>
<evidence type="ECO:0000256" key="1">
    <source>
        <dbReference type="ARBA" id="ARBA00000085"/>
    </source>
</evidence>
<evidence type="ECO:0000256" key="6">
    <source>
        <dbReference type="ARBA" id="ARBA00022692"/>
    </source>
</evidence>
<feature type="domain" description="Histidine kinase" evidence="14">
    <location>
        <begin position="237"/>
        <end position="451"/>
    </location>
</feature>
<dbReference type="EMBL" id="JAGSNF010000023">
    <property type="protein sequence ID" value="MBR7744730.1"/>
    <property type="molecule type" value="Genomic_DNA"/>
</dbReference>
<dbReference type="Gene3D" id="1.10.287.130">
    <property type="match status" value="1"/>
</dbReference>
<dbReference type="PANTHER" id="PTHR45436">
    <property type="entry name" value="SENSOR HISTIDINE KINASE YKOH"/>
    <property type="match status" value="1"/>
</dbReference>
<feature type="domain" description="HAMP" evidence="15">
    <location>
        <begin position="177"/>
        <end position="229"/>
    </location>
</feature>
<evidence type="ECO:0000259" key="15">
    <source>
        <dbReference type="PROSITE" id="PS50885"/>
    </source>
</evidence>
<feature type="transmembrane region" description="Helical" evidence="13">
    <location>
        <begin position="149"/>
        <end position="171"/>
    </location>
</feature>
<keyword evidence="5" id="KW-0808">Transferase</keyword>
<gene>
    <name evidence="16" type="ORF">KC207_15640</name>
</gene>
<dbReference type="EC" id="2.7.13.3" evidence="3"/>
<evidence type="ECO:0000256" key="5">
    <source>
        <dbReference type="ARBA" id="ARBA00022679"/>
    </source>
</evidence>
<dbReference type="CDD" id="cd00082">
    <property type="entry name" value="HisKA"/>
    <property type="match status" value="1"/>
</dbReference>
<dbReference type="Pfam" id="PF02518">
    <property type="entry name" value="HATPase_c"/>
    <property type="match status" value="1"/>
</dbReference>
<dbReference type="InterPro" id="IPR003660">
    <property type="entry name" value="HAMP_dom"/>
</dbReference>
<dbReference type="PROSITE" id="PS50885">
    <property type="entry name" value="HAMP"/>
    <property type="match status" value="1"/>
</dbReference>
<dbReference type="InterPro" id="IPR005467">
    <property type="entry name" value="His_kinase_dom"/>
</dbReference>
<evidence type="ECO:0000256" key="13">
    <source>
        <dbReference type="SAM" id="Phobius"/>
    </source>
</evidence>
<evidence type="ECO:0000256" key="3">
    <source>
        <dbReference type="ARBA" id="ARBA00012438"/>
    </source>
</evidence>
<dbReference type="CDD" id="cd06225">
    <property type="entry name" value="HAMP"/>
    <property type="match status" value="1"/>
</dbReference>
<dbReference type="AlphaFoldDB" id="A0A941DAI8"/>
<evidence type="ECO:0000256" key="10">
    <source>
        <dbReference type="ARBA" id="ARBA00023136"/>
    </source>
</evidence>
<keyword evidence="10 13" id="KW-0472">Membrane</keyword>
<dbReference type="SMART" id="SM00387">
    <property type="entry name" value="HATPase_c"/>
    <property type="match status" value="1"/>
</dbReference>
<dbReference type="SMART" id="SM00304">
    <property type="entry name" value="HAMP"/>
    <property type="match status" value="1"/>
</dbReference>
<sequence length="469" mass="47889">MERRVRLVVAALLVLAVGSLALPLALALADRRTGDLALERQRQLTALAEVAAGPAAAPSAARYHAVHGEPVLVVDGQGRPTGTAGPIGTDDPAVADAVRLALVDDASRPLPRVLPWTSEDPVAAATATADGEVVGAAVTRVDTSSAARWVGLAWAVILAGAAGLGVLALLLTRWVARWAMRPVHALEDSARAMAHGDRGGGVLAEGPAELRELVTEFNRMADAVQRSLDDQRRLVADASHQLRNPLAALRLRADALGGSVAPSGARTHAALTRELERLESLLDRLLALARAQEAAAARRAGGPGRGEPAGLGEVVADRIEAWEPLGAAEGVGLVAGPVEDVAVEAPGDVAQVLDVLLDNAVRHTGTGTTVTVSGGDVGGHVVLTVRDDGPGVPDGAWDRFWSGPRRPGAVGGSGLGLAIADEVLRARGGSVVLRPGPHGGTEAVADLGPLDPRPAHGTAHGTASREVGR</sequence>
<evidence type="ECO:0000256" key="9">
    <source>
        <dbReference type="ARBA" id="ARBA00023012"/>
    </source>
</evidence>
<dbReference type="GO" id="GO:0000155">
    <property type="term" value="F:phosphorelay sensor kinase activity"/>
    <property type="evidence" value="ECO:0007669"/>
    <property type="project" value="InterPro"/>
</dbReference>
<dbReference type="Proteomes" id="UP000677016">
    <property type="component" value="Unassembled WGS sequence"/>
</dbReference>
<keyword evidence="11" id="KW-0175">Coiled coil</keyword>
<dbReference type="GO" id="GO:0005886">
    <property type="term" value="C:plasma membrane"/>
    <property type="evidence" value="ECO:0007669"/>
    <property type="project" value="UniProtKB-SubCell"/>
</dbReference>
<keyword evidence="6 13" id="KW-0812">Transmembrane</keyword>
<dbReference type="RefSeq" id="WP_211604254.1">
    <property type="nucleotide sequence ID" value="NZ_JAGSNF010000023.1"/>
</dbReference>
<dbReference type="SMART" id="SM00388">
    <property type="entry name" value="HisKA"/>
    <property type="match status" value="1"/>
</dbReference>
<dbReference type="SUPFAM" id="SSF55874">
    <property type="entry name" value="ATPase domain of HSP90 chaperone/DNA topoisomerase II/histidine kinase"/>
    <property type="match status" value="1"/>
</dbReference>
<name>A0A941DAI8_9MICO</name>
<dbReference type="Pfam" id="PF00512">
    <property type="entry name" value="HisKA"/>
    <property type="match status" value="1"/>
</dbReference>
<evidence type="ECO:0000313" key="16">
    <source>
        <dbReference type="EMBL" id="MBR7744730.1"/>
    </source>
</evidence>
<dbReference type="Gene3D" id="3.30.565.10">
    <property type="entry name" value="Histidine kinase-like ATPase, C-terminal domain"/>
    <property type="match status" value="1"/>
</dbReference>
<comment type="caution">
    <text evidence="16">The sequence shown here is derived from an EMBL/GenBank/DDBJ whole genome shotgun (WGS) entry which is preliminary data.</text>
</comment>
<dbReference type="SUPFAM" id="SSF47384">
    <property type="entry name" value="Homodimeric domain of signal transducing histidine kinase"/>
    <property type="match status" value="1"/>
</dbReference>
<evidence type="ECO:0000256" key="7">
    <source>
        <dbReference type="ARBA" id="ARBA00022777"/>
    </source>
</evidence>
<keyword evidence="8 13" id="KW-1133">Transmembrane helix</keyword>
<dbReference type="InterPro" id="IPR004358">
    <property type="entry name" value="Sig_transdc_His_kin-like_C"/>
</dbReference>
<accession>A0A941DAI8</accession>